<evidence type="ECO:0000313" key="1">
    <source>
        <dbReference type="EMBL" id="TDC88602.1"/>
    </source>
</evidence>
<protein>
    <submittedName>
        <fullName evidence="1">Uncharacterized protein</fullName>
    </submittedName>
</protein>
<dbReference type="OrthoDB" id="675629at2"/>
<accession>A0A4R4UIN1</accession>
<dbReference type="RefSeq" id="WP_132626856.1">
    <property type="nucleotide sequence ID" value="NZ_SMKV01000041.1"/>
</dbReference>
<keyword evidence="2" id="KW-1185">Reference proteome</keyword>
<dbReference type="Proteomes" id="UP000294744">
    <property type="component" value="Unassembled WGS sequence"/>
</dbReference>
<proteinExistence type="predicted"/>
<reference evidence="1 2" key="1">
    <citation type="submission" date="2019-03" db="EMBL/GenBank/DDBJ databases">
        <title>Draft genome sequences of novel Actinobacteria.</title>
        <authorList>
            <person name="Sahin N."/>
            <person name="Ay H."/>
            <person name="Saygin H."/>
        </authorList>
    </citation>
    <scope>NUCLEOTIDE SEQUENCE [LARGE SCALE GENOMIC DNA]</scope>
    <source>
        <strain evidence="1 2">16K404</strain>
    </source>
</reference>
<name>A0A4R4UIN1_9PSEU</name>
<dbReference type="AlphaFoldDB" id="A0A4R4UIN1"/>
<evidence type="ECO:0000313" key="2">
    <source>
        <dbReference type="Proteomes" id="UP000294744"/>
    </source>
</evidence>
<dbReference type="EMBL" id="SMKV01000041">
    <property type="protein sequence ID" value="TDC88602.1"/>
    <property type="molecule type" value="Genomic_DNA"/>
</dbReference>
<comment type="caution">
    <text evidence="1">The sequence shown here is derived from an EMBL/GenBank/DDBJ whole genome shotgun (WGS) entry which is preliminary data.</text>
</comment>
<sequence>MTGNLIDATTGLQCPHGGRIVTANSSSTVLVDGRAVRTASDAFTVVGCPLVIDSTRDPCLTVRWNPPSQAVLVDGVPVLLDSTDGQCFGANLVPRGRPVARGGSGVSCR</sequence>
<gene>
    <name evidence="1" type="ORF">E1161_23505</name>
</gene>
<organism evidence="1 2">
    <name type="scientific">Saccharopolyspora aridisoli</name>
    <dbReference type="NCBI Taxonomy" id="2530385"/>
    <lineage>
        <taxon>Bacteria</taxon>
        <taxon>Bacillati</taxon>
        <taxon>Actinomycetota</taxon>
        <taxon>Actinomycetes</taxon>
        <taxon>Pseudonocardiales</taxon>
        <taxon>Pseudonocardiaceae</taxon>
        <taxon>Saccharopolyspora</taxon>
    </lineage>
</organism>